<dbReference type="RefSeq" id="WP_235598367.1">
    <property type="nucleotide sequence ID" value="NZ_LQYN01000101.1"/>
</dbReference>
<feature type="compositionally biased region" description="Acidic residues" evidence="1">
    <location>
        <begin position="49"/>
        <end position="64"/>
    </location>
</feature>
<dbReference type="Proteomes" id="UP000075666">
    <property type="component" value="Unassembled WGS sequence"/>
</dbReference>
<organism evidence="2 3">
    <name type="scientific">Heyndrickxia sporothermodurans</name>
    <dbReference type="NCBI Taxonomy" id="46224"/>
    <lineage>
        <taxon>Bacteria</taxon>
        <taxon>Bacillati</taxon>
        <taxon>Bacillota</taxon>
        <taxon>Bacilli</taxon>
        <taxon>Bacillales</taxon>
        <taxon>Bacillaceae</taxon>
        <taxon>Heyndrickxia</taxon>
    </lineage>
</organism>
<dbReference type="EMBL" id="LQYN01000101">
    <property type="protein sequence ID" value="KYC94373.1"/>
    <property type="molecule type" value="Genomic_DNA"/>
</dbReference>
<gene>
    <name evidence="2" type="ORF">B4102_3594</name>
</gene>
<protein>
    <recommendedName>
        <fullName evidence="4">Scaffolding protein</fullName>
    </recommendedName>
</protein>
<feature type="compositionally biased region" description="Basic and acidic residues" evidence="1">
    <location>
        <begin position="106"/>
        <end position="124"/>
    </location>
</feature>
<proteinExistence type="predicted"/>
<feature type="region of interest" description="Disordered" evidence="1">
    <location>
        <begin position="106"/>
        <end position="129"/>
    </location>
</feature>
<name>A0A150KLK3_9BACI</name>
<evidence type="ECO:0000256" key="1">
    <source>
        <dbReference type="SAM" id="MobiDB-lite"/>
    </source>
</evidence>
<comment type="caution">
    <text evidence="2">The sequence shown here is derived from an EMBL/GenBank/DDBJ whole genome shotgun (WGS) entry which is preliminary data.</text>
</comment>
<evidence type="ECO:0000313" key="3">
    <source>
        <dbReference type="Proteomes" id="UP000075666"/>
    </source>
</evidence>
<keyword evidence="3" id="KW-1185">Reference proteome</keyword>
<accession>A0A150KLK3</accession>
<dbReference type="PATRIC" id="fig|46224.3.peg.273"/>
<sequence>MKKLTTYIYSLLTSFWLLFAKEKEVKTFKATKPLGFDLQFFSDGGDGGEGGDDSGEGGTGDDEPFATFKSKDDLNKRLSRAEKKGQKALAEQLGFDSVEDMLAVLKKKEPEPSKGKGKDGKEPGPVDVDALLESKLKEEREKTFKRLVNSEVKVLANELGFADWEDALALADLSEVKEDDKGNIAGVKEALEALAKKKPHLLKQAKNGSFGANIPNNGGNGGTQKTLEEIKKLAQNRGTTQTQAYNPWA</sequence>
<reference evidence="2 3" key="1">
    <citation type="submission" date="2016-01" db="EMBL/GenBank/DDBJ databases">
        <title>Genome Sequences of Twelve Sporeforming Bacillus Species Isolated from Foods.</title>
        <authorList>
            <person name="Berendsen E.M."/>
            <person name="Wells-Bennik M.H."/>
            <person name="Krawcyk A.O."/>
            <person name="De Jong A."/>
            <person name="Holsappel S."/>
            <person name="Eijlander R.T."/>
            <person name="Kuipers O.P."/>
        </authorList>
    </citation>
    <scope>NUCLEOTIDE SEQUENCE [LARGE SCALE GENOMIC DNA]</scope>
    <source>
        <strain evidence="2 3">B4102</strain>
    </source>
</reference>
<feature type="region of interest" description="Disordered" evidence="1">
    <location>
        <begin position="42"/>
        <end position="68"/>
    </location>
</feature>
<evidence type="ECO:0008006" key="4">
    <source>
        <dbReference type="Google" id="ProtNLM"/>
    </source>
</evidence>
<dbReference type="AlphaFoldDB" id="A0A150KLK3"/>
<evidence type="ECO:0000313" key="2">
    <source>
        <dbReference type="EMBL" id="KYC94373.1"/>
    </source>
</evidence>
<dbReference type="STRING" id="46224.B4102_3594"/>